<evidence type="ECO:0000256" key="4">
    <source>
        <dbReference type="ARBA" id="ARBA00022679"/>
    </source>
</evidence>
<dbReference type="GO" id="GO:0019350">
    <property type="term" value="P:teichoic acid biosynthetic process"/>
    <property type="evidence" value="ECO:0007669"/>
    <property type="project" value="UniProtKB-KW"/>
</dbReference>
<dbReference type="InterPro" id="IPR043149">
    <property type="entry name" value="TagF_N"/>
</dbReference>
<comment type="similarity">
    <text evidence="2">Belongs to the CDP-glycerol glycerophosphotransferase family.</text>
</comment>
<dbReference type="InterPro" id="IPR007554">
    <property type="entry name" value="Glycerophosphate_synth"/>
</dbReference>
<comment type="subcellular location">
    <subcellularLocation>
        <location evidence="1">Cell membrane</location>
        <topology evidence="1">Peripheral membrane protein</topology>
    </subcellularLocation>
</comment>
<dbReference type="Pfam" id="PF04464">
    <property type="entry name" value="Glyphos_transf"/>
    <property type="match status" value="1"/>
</dbReference>
<proteinExistence type="inferred from homology"/>
<dbReference type="OrthoDB" id="9807097at2"/>
<keyword evidence="5" id="KW-0777">Teichoic acid biosynthesis</keyword>
<evidence type="ECO:0000313" key="8">
    <source>
        <dbReference type="Proteomes" id="UP000199228"/>
    </source>
</evidence>
<accession>A0A1G6CNH7</accession>
<dbReference type="GO" id="GO:0005886">
    <property type="term" value="C:plasma membrane"/>
    <property type="evidence" value="ECO:0007669"/>
    <property type="project" value="UniProtKB-SubCell"/>
</dbReference>
<organism evidence="7 8">
    <name type="scientific">Eubacterium oxidoreducens</name>
    <dbReference type="NCBI Taxonomy" id="1732"/>
    <lineage>
        <taxon>Bacteria</taxon>
        <taxon>Bacillati</taxon>
        <taxon>Bacillota</taxon>
        <taxon>Clostridia</taxon>
        <taxon>Eubacteriales</taxon>
        <taxon>Eubacteriaceae</taxon>
        <taxon>Eubacterium</taxon>
    </lineage>
</organism>
<name>A0A1G6CNH7_EUBOX</name>
<dbReference type="InterPro" id="IPR043148">
    <property type="entry name" value="TagF_C"/>
</dbReference>
<evidence type="ECO:0000256" key="5">
    <source>
        <dbReference type="ARBA" id="ARBA00022944"/>
    </source>
</evidence>
<dbReference type="PANTHER" id="PTHR37316:SF2">
    <property type="entry name" value="TEICHOIC ACID RIBITOL-PHOSPHATE POLYMERASE TARK"/>
    <property type="match status" value="1"/>
</dbReference>
<keyword evidence="4 7" id="KW-0808">Transferase</keyword>
<gene>
    <name evidence="7" type="ORF">SAMN02910417_02542</name>
</gene>
<dbReference type="AlphaFoldDB" id="A0A1G6CNH7"/>
<dbReference type="RefSeq" id="WP_090174729.1">
    <property type="nucleotide sequence ID" value="NZ_FMXR01000023.1"/>
</dbReference>
<evidence type="ECO:0000256" key="6">
    <source>
        <dbReference type="ARBA" id="ARBA00023136"/>
    </source>
</evidence>
<sequence length="516" mass="59945">MLTIHKIYWERVNVHFVFDRSVEGASFCLTDGKVTIALIGKENELAFNISNTPGGEMLDKGTWRILYENTPVTVAYEFLSKLGDKSRIFPYNGNKKAYLVQFSLEEEEDGEAFVIRTNFMVENRYYKRFRSCTENATLKGKCATIAKNIYIKLLRCEYALCYAFARNQDKTVLFFTENGEQLSGNLKALYETDMPGYRKAVYAINTFSDENHGLAIRARHAIRQVAMLAKANLIFVDNYVPVLSLVPLKKTTRLVQLWHAGVGFKAVGYARFGMNGSPHPYVSCHRRYTDVIVDREELTDIYSEVFGCDPEKFKALGMPRLDGYLSHKTIEQVTQRLYEKNPLLKECKVILFSPTFRGKGSSNAYWDYSKLDLERLAEYCRQQKALFIVKMHPFVQEAISIPKECQDVIWDWSDADINELIYVADIMITDYSSCVYEYSLFQRPLIFYRYDKAIYEYQRPMHTLDLFTKEQYEATTFDELMDVLSGIQVSVSERFAHMSQDTDRQICRSIVDWYTK</sequence>
<evidence type="ECO:0000256" key="1">
    <source>
        <dbReference type="ARBA" id="ARBA00004202"/>
    </source>
</evidence>
<evidence type="ECO:0000256" key="2">
    <source>
        <dbReference type="ARBA" id="ARBA00010488"/>
    </source>
</evidence>
<evidence type="ECO:0000313" key="7">
    <source>
        <dbReference type="EMBL" id="SDB34439.1"/>
    </source>
</evidence>
<dbReference type="STRING" id="1732.SAMN02910417_02542"/>
<keyword evidence="8" id="KW-1185">Reference proteome</keyword>
<reference evidence="7 8" key="1">
    <citation type="submission" date="2016-10" db="EMBL/GenBank/DDBJ databases">
        <authorList>
            <person name="de Groot N.N."/>
        </authorList>
    </citation>
    <scope>NUCLEOTIDE SEQUENCE [LARGE SCALE GENOMIC DNA]</scope>
    <source>
        <strain evidence="7 8">DSM 3217</strain>
    </source>
</reference>
<dbReference type="Gene3D" id="3.40.50.11820">
    <property type="match status" value="1"/>
</dbReference>
<dbReference type="GO" id="GO:0047355">
    <property type="term" value="F:CDP-glycerol glycerophosphotransferase activity"/>
    <property type="evidence" value="ECO:0007669"/>
    <property type="project" value="InterPro"/>
</dbReference>
<dbReference type="SUPFAM" id="SSF53756">
    <property type="entry name" value="UDP-Glycosyltransferase/glycogen phosphorylase"/>
    <property type="match status" value="1"/>
</dbReference>
<keyword evidence="6" id="KW-0472">Membrane</keyword>
<dbReference type="PANTHER" id="PTHR37316">
    <property type="entry name" value="TEICHOIC ACID GLYCEROL-PHOSPHATE PRIMASE"/>
    <property type="match status" value="1"/>
</dbReference>
<protein>
    <submittedName>
        <fullName evidence="7">CDP-ribitol ribitolphosphotransferase</fullName>
    </submittedName>
</protein>
<dbReference type="EMBL" id="FMXR01000023">
    <property type="protein sequence ID" value="SDB34439.1"/>
    <property type="molecule type" value="Genomic_DNA"/>
</dbReference>
<dbReference type="InterPro" id="IPR051612">
    <property type="entry name" value="Teichoic_Acid_Biosynth"/>
</dbReference>
<dbReference type="Gene3D" id="3.40.50.12580">
    <property type="match status" value="1"/>
</dbReference>
<evidence type="ECO:0000256" key="3">
    <source>
        <dbReference type="ARBA" id="ARBA00022475"/>
    </source>
</evidence>
<dbReference type="Proteomes" id="UP000199228">
    <property type="component" value="Unassembled WGS sequence"/>
</dbReference>
<keyword evidence="3" id="KW-1003">Cell membrane</keyword>